<dbReference type="EMBL" id="JAMSHJ010000006">
    <property type="protein sequence ID" value="KAI5396556.1"/>
    <property type="molecule type" value="Genomic_DNA"/>
</dbReference>
<protein>
    <recommendedName>
        <fullName evidence="3">Prokaryotic-type class I peptide chain release factors domain-containing protein</fullName>
    </recommendedName>
</protein>
<dbReference type="GO" id="GO:0003747">
    <property type="term" value="F:translation release factor activity"/>
    <property type="evidence" value="ECO:0007669"/>
    <property type="project" value="InterPro"/>
</dbReference>
<proteinExistence type="inferred from homology"/>
<dbReference type="Gene3D" id="3.30.160.20">
    <property type="match status" value="1"/>
</dbReference>
<evidence type="ECO:0000313" key="5">
    <source>
        <dbReference type="Proteomes" id="UP001058974"/>
    </source>
</evidence>
<evidence type="ECO:0000313" key="4">
    <source>
        <dbReference type="EMBL" id="KAI5396556.1"/>
    </source>
</evidence>
<dbReference type="AlphaFoldDB" id="A0A9D4W9G4"/>
<dbReference type="Gene3D" id="3.30.70.1660">
    <property type="match status" value="1"/>
</dbReference>
<gene>
    <name evidence="4" type="ORF">KIW84_062677</name>
</gene>
<comment type="caution">
    <text evidence="4">The sequence shown here is derived from an EMBL/GenBank/DDBJ whole genome shotgun (WGS) entry which is preliminary data.</text>
</comment>
<dbReference type="InterPro" id="IPR000352">
    <property type="entry name" value="Pep_chain_release_fac_I"/>
</dbReference>
<dbReference type="Proteomes" id="UP001058974">
    <property type="component" value="Chromosome 6"/>
</dbReference>
<dbReference type="Gramene" id="Psat06G0267700-T1">
    <property type="protein sequence ID" value="KAI5396556.1"/>
    <property type="gene ID" value="KIW84_062677"/>
</dbReference>
<feature type="domain" description="Prokaryotic-type class I peptide chain release factors" evidence="3">
    <location>
        <begin position="28"/>
        <end position="106"/>
    </location>
</feature>
<keyword evidence="2" id="KW-0732">Signal</keyword>
<organism evidence="4 5">
    <name type="scientific">Pisum sativum</name>
    <name type="common">Garden pea</name>
    <name type="synonym">Lathyrus oleraceus</name>
    <dbReference type="NCBI Taxonomy" id="3888"/>
    <lineage>
        <taxon>Eukaryota</taxon>
        <taxon>Viridiplantae</taxon>
        <taxon>Streptophyta</taxon>
        <taxon>Embryophyta</taxon>
        <taxon>Tracheophyta</taxon>
        <taxon>Spermatophyta</taxon>
        <taxon>Magnoliopsida</taxon>
        <taxon>eudicotyledons</taxon>
        <taxon>Gunneridae</taxon>
        <taxon>Pentapetalae</taxon>
        <taxon>rosids</taxon>
        <taxon>fabids</taxon>
        <taxon>Fabales</taxon>
        <taxon>Fabaceae</taxon>
        <taxon>Papilionoideae</taxon>
        <taxon>50 kb inversion clade</taxon>
        <taxon>NPAAA clade</taxon>
        <taxon>Hologalegina</taxon>
        <taxon>IRL clade</taxon>
        <taxon>Fabeae</taxon>
        <taxon>Lathyrus</taxon>
    </lineage>
</organism>
<dbReference type="Pfam" id="PF00472">
    <property type="entry name" value="RF-1"/>
    <property type="match status" value="1"/>
</dbReference>
<comment type="similarity">
    <text evidence="1">Belongs to the prokaryotic/mitochondrial release factor family.</text>
</comment>
<feature type="non-terminal residue" evidence="4">
    <location>
        <position position="135"/>
    </location>
</feature>
<dbReference type="PANTHER" id="PTHR43116">
    <property type="entry name" value="PEPTIDE CHAIN RELEASE FACTOR 2"/>
    <property type="match status" value="1"/>
</dbReference>
<evidence type="ECO:0000259" key="3">
    <source>
        <dbReference type="Pfam" id="PF00472"/>
    </source>
</evidence>
<reference evidence="4 5" key="1">
    <citation type="journal article" date="2022" name="Nat. Genet.">
        <title>Improved pea reference genome and pan-genome highlight genomic features and evolutionary characteristics.</title>
        <authorList>
            <person name="Yang T."/>
            <person name="Liu R."/>
            <person name="Luo Y."/>
            <person name="Hu S."/>
            <person name="Wang D."/>
            <person name="Wang C."/>
            <person name="Pandey M.K."/>
            <person name="Ge S."/>
            <person name="Xu Q."/>
            <person name="Li N."/>
            <person name="Li G."/>
            <person name="Huang Y."/>
            <person name="Saxena R.K."/>
            <person name="Ji Y."/>
            <person name="Li M."/>
            <person name="Yan X."/>
            <person name="He Y."/>
            <person name="Liu Y."/>
            <person name="Wang X."/>
            <person name="Xiang C."/>
            <person name="Varshney R.K."/>
            <person name="Ding H."/>
            <person name="Gao S."/>
            <person name="Zong X."/>
        </authorList>
    </citation>
    <scope>NUCLEOTIDE SEQUENCE [LARGE SCALE GENOMIC DNA]</scope>
    <source>
        <strain evidence="4 5">cv. Zhongwan 6</strain>
    </source>
</reference>
<evidence type="ECO:0000256" key="1">
    <source>
        <dbReference type="ARBA" id="ARBA00010835"/>
    </source>
</evidence>
<feature type="chain" id="PRO_5038890175" description="Prokaryotic-type class I peptide chain release factors domain-containing protein" evidence="2">
    <location>
        <begin position="21"/>
        <end position="135"/>
    </location>
</feature>
<evidence type="ECO:0000256" key="2">
    <source>
        <dbReference type="SAM" id="SignalP"/>
    </source>
</evidence>
<dbReference type="SUPFAM" id="SSF75620">
    <property type="entry name" value="Release factor"/>
    <property type="match status" value="1"/>
</dbReference>
<accession>A0A9D4W9G4</accession>
<feature type="signal peptide" evidence="2">
    <location>
        <begin position="1"/>
        <end position="20"/>
    </location>
</feature>
<keyword evidence="5" id="KW-1185">Reference proteome</keyword>
<dbReference type="PANTHER" id="PTHR43116:SF4">
    <property type="entry name" value="PEPTIDE CHAIN RELEASE FACTOR PRFB3, CHLOROPLASTIC"/>
    <property type="match status" value="1"/>
</dbReference>
<sequence>ITTSVKIVHLLFFRSAVVYPFSDYLFECTVCIQHVPTGICVQSSGERSRFANKMKALNRLKAKLEVIAIEQGDYSINSIVKNKILNMWEEETRRYVSHPYKLVHDVKTGIEMTDLNTVLDGNIEPFVAAHINTRE</sequence>
<name>A0A9D4W9G4_PEA</name>
<dbReference type="InterPro" id="IPR045853">
    <property type="entry name" value="Pep_chain_release_fac_I_sf"/>
</dbReference>